<dbReference type="PANTHER" id="PTHR33939:SF1">
    <property type="entry name" value="DUF4371 DOMAIN-CONTAINING PROTEIN"/>
    <property type="match status" value="1"/>
</dbReference>
<organism evidence="1">
    <name type="scientific">Homalodisca liturata</name>
    <dbReference type="NCBI Taxonomy" id="320908"/>
    <lineage>
        <taxon>Eukaryota</taxon>
        <taxon>Metazoa</taxon>
        <taxon>Ecdysozoa</taxon>
        <taxon>Arthropoda</taxon>
        <taxon>Hexapoda</taxon>
        <taxon>Insecta</taxon>
        <taxon>Pterygota</taxon>
        <taxon>Neoptera</taxon>
        <taxon>Paraneoptera</taxon>
        <taxon>Hemiptera</taxon>
        <taxon>Auchenorrhyncha</taxon>
        <taxon>Membracoidea</taxon>
        <taxon>Cicadellidae</taxon>
        <taxon>Cicadellinae</taxon>
        <taxon>Proconiini</taxon>
        <taxon>Homalodisca</taxon>
    </lineage>
</organism>
<protein>
    <submittedName>
        <fullName evidence="1">Uncharacterized protein</fullName>
    </submittedName>
</protein>
<dbReference type="InterPro" id="IPR036397">
    <property type="entry name" value="RNaseH_sf"/>
</dbReference>
<dbReference type="EMBL" id="GECU01010447">
    <property type="protein sequence ID" value="JAS97259.1"/>
    <property type="molecule type" value="Transcribed_RNA"/>
</dbReference>
<proteinExistence type="predicted"/>
<dbReference type="Gene3D" id="3.30.420.10">
    <property type="entry name" value="Ribonuclease H-like superfamily/Ribonuclease H"/>
    <property type="match status" value="1"/>
</dbReference>
<name>A0A1B6JDM7_9HEMI</name>
<dbReference type="GO" id="GO:0003676">
    <property type="term" value="F:nucleic acid binding"/>
    <property type="evidence" value="ECO:0007669"/>
    <property type="project" value="InterPro"/>
</dbReference>
<accession>A0A1B6JDM7</accession>
<feature type="non-terminal residue" evidence="1">
    <location>
        <position position="183"/>
    </location>
</feature>
<evidence type="ECO:0000313" key="1">
    <source>
        <dbReference type="EMBL" id="JAS97259.1"/>
    </source>
</evidence>
<dbReference type="AlphaFoldDB" id="A0A1B6JDM7"/>
<feature type="non-terminal residue" evidence="1">
    <location>
        <position position="1"/>
    </location>
</feature>
<sequence>CDLVRRTILEFYDHGEFPTAEKVRVKLQEKIEYKGSVRSTRRLLHTVGFKFKKANDGRKFLMERQDIVVARAQFLRKMKSVRDENVDRVYLDETWVNQSHTKHFIWQHSDKSGGLKVLTGKGGRLIVCHAGNSKGFIPQCKWVFRSKTTGTDYHAEMNHISFKRWFCEDLLPSLEEPTVIVMD</sequence>
<reference evidence="1" key="1">
    <citation type="submission" date="2015-11" db="EMBL/GenBank/DDBJ databases">
        <title>De novo transcriptome assembly of four potential Pierce s Disease insect vectors from Arizona vineyards.</title>
        <authorList>
            <person name="Tassone E.E."/>
        </authorList>
    </citation>
    <scope>NUCLEOTIDE SEQUENCE</scope>
</reference>
<gene>
    <name evidence="1" type="ORF">g.3297</name>
</gene>
<dbReference type="PANTHER" id="PTHR33939">
    <property type="entry name" value="PROTEIN CBG22215"/>
    <property type="match status" value="1"/>
</dbReference>